<accession>A0AA94XQF4</accession>
<dbReference type="RefSeq" id="WP_257745505.1">
    <property type="nucleotide sequence ID" value="NZ_CP102487.1"/>
</dbReference>
<evidence type="ECO:0000256" key="6">
    <source>
        <dbReference type="ARBA" id="ARBA00023277"/>
    </source>
</evidence>
<keyword evidence="3" id="KW-0547">Nucleotide-binding</keyword>
<feature type="domain" description="Four-carbon acid sugar kinase nucleotide binding" evidence="8">
    <location>
        <begin position="265"/>
        <end position="425"/>
    </location>
</feature>
<reference evidence="9" key="1">
    <citation type="journal article" date="2022" name="Pest Manag. Sci.">
        <title>Glutamicibacter halophytocola-mediated host fitness of potato tuber moth on Solanaceae crops.</title>
        <authorList>
            <person name="Wang W."/>
            <person name="Xiao G."/>
            <person name="Du G."/>
            <person name="Chang L."/>
            <person name="Yang Y."/>
            <person name="Ye J."/>
            <person name="Chen B."/>
        </authorList>
    </citation>
    <scope>NUCLEOTIDE SEQUENCE</scope>
    <source>
        <strain evidence="9">S2</strain>
    </source>
</reference>
<proteinExistence type="inferred from homology"/>
<dbReference type="EMBL" id="CP102487">
    <property type="protein sequence ID" value="UUX58506.1"/>
    <property type="molecule type" value="Genomic_DNA"/>
</dbReference>
<evidence type="ECO:0000313" key="10">
    <source>
        <dbReference type="Proteomes" id="UP001060018"/>
    </source>
</evidence>
<dbReference type="InterPro" id="IPR031475">
    <property type="entry name" value="NBD_C"/>
</dbReference>
<keyword evidence="4 9" id="KW-0418">Kinase</keyword>
<organism evidence="9 10">
    <name type="scientific">Glutamicibacter halophytocola</name>
    <dbReference type="NCBI Taxonomy" id="1933880"/>
    <lineage>
        <taxon>Bacteria</taxon>
        <taxon>Bacillati</taxon>
        <taxon>Actinomycetota</taxon>
        <taxon>Actinomycetes</taxon>
        <taxon>Micrococcales</taxon>
        <taxon>Micrococcaceae</taxon>
        <taxon>Glutamicibacter</taxon>
    </lineage>
</organism>
<evidence type="ECO:0000313" key="9">
    <source>
        <dbReference type="EMBL" id="UUX58506.1"/>
    </source>
</evidence>
<dbReference type="InterPro" id="IPR010737">
    <property type="entry name" value="4-carb_acid_sugar_kinase_N"/>
</dbReference>
<evidence type="ECO:0000256" key="3">
    <source>
        <dbReference type="ARBA" id="ARBA00022741"/>
    </source>
</evidence>
<evidence type="ECO:0000256" key="5">
    <source>
        <dbReference type="ARBA" id="ARBA00022840"/>
    </source>
</evidence>
<keyword evidence="6" id="KW-0119">Carbohydrate metabolism</keyword>
<evidence type="ECO:0000259" key="8">
    <source>
        <dbReference type="Pfam" id="PF17042"/>
    </source>
</evidence>
<name>A0AA94XQF4_9MICC</name>
<protein>
    <submittedName>
        <fullName evidence="9">Four-carbon acid sugar kinase family protein</fullName>
    </submittedName>
</protein>
<dbReference type="GO" id="GO:0016301">
    <property type="term" value="F:kinase activity"/>
    <property type="evidence" value="ECO:0007669"/>
    <property type="project" value="UniProtKB-KW"/>
</dbReference>
<sequence length="434" mass="44801">MPRIGFVADDLTGAADVLAQAHANGINAALVIGDAPLPEDVQVLGVAGPARSLGGQEFDALVRCDVAKIAGWSPEVLLYKVCSTFDSSPAVGSIGRGIELLHERFEGHGPVPVVPAQPAFGRYTAFGHHFASYKDQVYRLDLHPVMSKHPATPMDDSELSAILAQQLSSGNEPALIALPAHETGDFARQWKAARQNPGHEAFVVDACTEAHLDAAAEELLAEGTARQPAVVVGSGGIMAALTRNPGSATSTAGTTVIAHPQLPVLAVSASASSTTAQQIAEAASHGWVEIPLPAELLHGSDEALRQQLSAQVAQALRSGQHVVVHSTRGSADPRFAASAAVDPGHLGALIGDLAAQMAQAQLTRDIAVFGGDTSSHALIAMGVTQLRVAGQFVTAGPIVQSHGPSRVAGCNLLLKGGQVGPKDILQRFAQLTGH</sequence>
<dbReference type="GO" id="GO:0005524">
    <property type="term" value="F:ATP binding"/>
    <property type="evidence" value="ECO:0007669"/>
    <property type="project" value="UniProtKB-KW"/>
</dbReference>
<comment type="similarity">
    <text evidence="1">Belongs to the four-carbon acid sugar kinase family.</text>
</comment>
<dbReference type="AlphaFoldDB" id="A0AA94XQF4"/>
<dbReference type="Gene3D" id="3.40.50.10840">
    <property type="entry name" value="Putative sugar-binding, N-terminal domain"/>
    <property type="match status" value="1"/>
</dbReference>
<dbReference type="Gene3D" id="3.40.980.20">
    <property type="entry name" value="Four-carbon acid sugar kinase, nucleotide binding domain"/>
    <property type="match status" value="1"/>
</dbReference>
<dbReference type="Pfam" id="PF17042">
    <property type="entry name" value="NBD_C"/>
    <property type="match status" value="1"/>
</dbReference>
<dbReference type="Pfam" id="PF07005">
    <property type="entry name" value="SBD_N"/>
    <property type="match status" value="1"/>
</dbReference>
<dbReference type="InterPro" id="IPR042213">
    <property type="entry name" value="NBD_C_sf"/>
</dbReference>
<gene>
    <name evidence="9" type="ORF">NUH22_14565</name>
</gene>
<dbReference type="InterPro" id="IPR037051">
    <property type="entry name" value="4-carb_acid_sugar_kinase_N_sf"/>
</dbReference>
<dbReference type="Proteomes" id="UP001060018">
    <property type="component" value="Chromosome"/>
</dbReference>
<feature type="domain" description="Four-carbon acid sugar kinase N-terminal" evidence="7">
    <location>
        <begin position="4"/>
        <end position="241"/>
    </location>
</feature>
<evidence type="ECO:0000256" key="4">
    <source>
        <dbReference type="ARBA" id="ARBA00022777"/>
    </source>
</evidence>
<keyword evidence="2" id="KW-0808">Transferase</keyword>
<keyword evidence="5" id="KW-0067">ATP-binding</keyword>
<evidence type="ECO:0000256" key="1">
    <source>
        <dbReference type="ARBA" id="ARBA00005715"/>
    </source>
</evidence>
<evidence type="ECO:0000256" key="2">
    <source>
        <dbReference type="ARBA" id="ARBA00022679"/>
    </source>
</evidence>
<dbReference type="SUPFAM" id="SSF142764">
    <property type="entry name" value="YgbK-like"/>
    <property type="match status" value="1"/>
</dbReference>
<evidence type="ECO:0000259" key="7">
    <source>
        <dbReference type="Pfam" id="PF07005"/>
    </source>
</evidence>